<keyword evidence="5 7" id="KW-0460">Magnesium</keyword>
<dbReference type="GO" id="GO:0044208">
    <property type="term" value="P:'de novo' AMP biosynthetic process"/>
    <property type="evidence" value="ECO:0007669"/>
    <property type="project" value="UniProtKB-UniRule"/>
</dbReference>
<keyword evidence="2 7" id="KW-0479">Metal-binding</keyword>
<evidence type="ECO:0000256" key="6">
    <source>
        <dbReference type="ARBA" id="ARBA00023134"/>
    </source>
</evidence>
<keyword evidence="6 7" id="KW-0342">GTP-binding</keyword>
<dbReference type="GO" id="GO:0000287">
    <property type="term" value="F:magnesium ion binding"/>
    <property type="evidence" value="ECO:0007669"/>
    <property type="project" value="UniProtKB-UniRule"/>
</dbReference>
<keyword evidence="7" id="KW-0963">Cytoplasm</keyword>
<gene>
    <name evidence="8" type="primary">purA_2</name>
    <name evidence="7" type="synonym">purA</name>
    <name evidence="8" type="ORF">rosag_48130</name>
</gene>
<feature type="binding site" description="in other chain" evidence="7">
    <location>
        <position position="376"/>
    </location>
    <ligand>
        <name>IMP</name>
        <dbReference type="ChEBI" id="CHEBI:58053"/>
        <note>ligand shared between dimeric partners</note>
    </ligand>
</feature>
<dbReference type="Gene3D" id="3.40.50.300">
    <property type="entry name" value="P-loop containing nucleotide triphosphate hydrolases"/>
    <property type="match status" value="1"/>
</dbReference>
<dbReference type="GO" id="GO:0005737">
    <property type="term" value="C:cytoplasm"/>
    <property type="evidence" value="ECO:0007669"/>
    <property type="project" value="UniProtKB-SubCell"/>
</dbReference>
<keyword evidence="1 7" id="KW-0436">Ligase</keyword>
<comment type="similarity">
    <text evidence="7">Belongs to the adenylosuccinate synthetase family.</text>
</comment>
<comment type="cofactor">
    <cofactor evidence="7">
        <name>Mg(2+)</name>
        <dbReference type="ChEBI" id="CHEBI:18420"/>
    </cofactor>
    <text evidence="7">Binds 1 Mg(2+) ion per subunit.</text>
</comment>
<organism evidence="8 9">
    <name type="scientific">Roseisolibacter agri</name>
    <dbReference type="NCBI Taxonomy" id="2014610"/>
    <lineage>
        <taxon>Bacteria</taxon>
        <taxon>Pseudomonadati</taxon>
        <taxon>Gemmatimonadota</taxon>
        <taxon>Gemmatimonadia</taxon>
        <taxon>Gemmatimonadales</taxon>
        <taxon>Gemmatimonadaceae</taxon>
        <taxon>Roseisolibacter</taxon>
    </lineage>
</organism>
<dbReference type="SUPFAM" id="SSF52540">
    <property type="entry name" value="P-loop containing nucleoside triphosphate hydrolases"/>
    <property type="match status" value="2"/>
</dbReference>
<feature type="binding site" evidence="7">
    <location>
        <position position="454"/>
    </location>
    <ligand>
        <name>GTP</name>
        <dbReference type="ChEBI" id="CHEBI:37565"/>
    </ligand>
</feature>
<dbReference type="HAMAP" id="MF_00011">
    <property type="entry name" value="Adenylosucc_synth"/>
    <property type="match status" value="1"/>
</dbReference>
<dbReference type="InterPro" id="IPR042109">
    <property type="entry name" value="Adenylosuccinate_synth_dom1"/>
</dbReference>
<dbReference type="PANTHER" id="PTHR11846">
    <property type="entry name" value="ADENYLOSUCCINATE SYNTHETASE"/>
    <property type="match status" value="1"/>
</dbReference>
<feature type="binding site" evidence="7">
    <location>
        <begin position="223"/>
        <end position="225"/>
    </location>
    <ligand>
        <name>GTP</name>
        <dbReference type="ChEBI" id="CHEBI:37565"/>
    </ligand>
</feature>
<dbReference type="EC" id="6.3.4.4" evidence="7"/>
<feature type="binding site" description="in other chain" evidence="7">
    <location>
        <position position="361"/>
    </location>
    <ligand>
        <name>IMP</name>
        <dbReference type="ChEBI" id="CHEBI:58053"/>
        <note>ligand shared between dimeric partners</note>
    </ligand>
</feature>
<dbReference type="Proteomes" id="UP001161325">
    <property type="component" value="Unassembled WGS sequence"/>
</dbReference>
<feature type="binding site" description="in other chain" evidence="7">
    <location>
        <position position="452"/>
    </location>
    <ligand>
        <name>IMP</name>
        <dbReference type="ChEBI" id="CHEBI:58053"/>
        <note>ligand shared between dimeric partners</note>
    </ligand>
</feature>
<evidence type="ECO:0000313" key="8">
    <source>
        <dbReference type="EMBL" id="GLC28300.1"/>
    </source>
</evidence>
<feature type="binding site" description="in other chain" evidence="7">
    <location>
        <position position="304"/>
    </location>
    <ligand>
        <name>IMP</name>
        <dbReference type="ChEBI" id="CHEBI:58053"/>
        <note>ligand shared between dimeric partners</note>
    </ligand>
</feature>
<name>A0AA37V2T0_9BACT</name>
<evidence type="ECO:0000256" key="5">
    <source>
        <dbReference type="ARBA" id="ARBA00022842"/>
    </source>
</evidence>
<comment type="caution">
    <text evidence="7">Lacks conserved residue(s) required for the propagation of feature annotation.</text>
</comment>
<feature type="binding site" evidence="7">
    <location>
        <begin position="480"/>
        <end position="482"/>
    </location>
    <ligand>
        <name>GTP</name>
        <dbReference type="ChEBI" id="CHEBI:37565"/>
    </ligand>
</feature>
<sequence>MASQIIVLSGPVVAGKSTLAAALQRRWGVHRLKTQDLLRELTGAEHDRAALQQAGERLDRETGGTWVADGLTRRLRTLDDGVRVLVDSVRLVAQVEAIRRAYGQRVTHVHLTAPEADLATRYAARDTPMHELGSYAEVRADPTEAAVENLAHVADVVIDTHRSTPDDVVVRVATRLGLYGRSYERLVDVLVGGEYGSEGKGQIAAYLAPEYDVLVRVGGPNAGHKVYEEPEVMTFHHLPSGTTRNAAAQIVLGPGAVLRVPKLLAEIARAEVDYRRLAIDPQAMVISEEDVAEETRLTAAIGSTGSGVGAATARKVLREIAPRPVTLAKDTPELRPYLRETLGVLDDAFAAGRRVFLEGTQGTGLSLHHGAYPHVTSRDTTVGGCLGEAGIAPSRVRRTLMVCRTYPIRVQSPEGQTSGPMSRELPWEEIAARSGIPLEELRAAERTSTTNKQRRISEFDWVLLRQAASLNGPTDIALTFVDYLTVANREARRFDQLTPETIRFIEEVERVTSAAVSLIATRFHFRSIIDRRAW</sequence>
<dbReference type="GO" id="GO:0004019">
    <property type="term" value="F:adenylosuccinate synthase activity"/>
    <property type="evidence" value="ECO:0007669"/>
    <property type="project" value="UniProtKB-UniRule"/>
</dbReference>
<comment type="catalytic activity">
    <reaction evidence="7">
        <text>IMP + L-aspartate + GTP = N(6)-(1,2-dicarboxyethyl)-AMP + GDP + phosphate + 2 H(+)</text>
        <dbReference type="Rhea" id="RHEA:15753"/>
        <dbReference type="ChEBI" id="CHEBI:15378"/>
        <dbReference type="ChEBI" id="CHEBI:29991"/>
        <dbReference type="ChEBI" id="CHEBI:37565"/>
        <dbReference type="ChEBI" id="CHEBI:43474"/>
        <dbReference type="ChEBI" id="CHEBI:57567"/>
        <dbReference type="ChEBI" id="CHEBI:58053"/>
        <dbReference type="ChEBI" id="CHEBI:58189"/>
        <dbReference type="EC" id="6.3.4.4"/>
    </reaction>
</comment>
<proteinExistence type="inferred from homology"/>
<dbReference type="EMBL" id="BRXS01000008">
    <property type="protein sequence ID" value="GLC28300.1"/>
    <property type="molecule type" value="Genomic_DNA"/>
</dbReference>
<comment type="caution">
    <text evidence="8">The sequence shown here is derived from an EMBL/GenBank/DDBJ whole genome shotgun (WGS) entry which is preliminary data.</text>
</comment>
<feature type="binding site" evidence="7">
    <location>
        <position position="223"/>
    </location>
    <ligand>
        <name>Mg(2+)</name>
        <dbReference type="ChEBI" id="CHEBI:18420"/>
    </ligand>
</feature>
<accession>A0AA37V2T0</accession>
<dbReference type="InterPro" id="IPR042111">
    <property type="entry name" value="Adenylosuccinate_synth_dom3"/>
</dbReference>
<dbReference type="GO" id="GO:0046040">
    <property type="term" value="P:IMP metabolic process"/>
    <property type="evidence" value="ECO:0007669"/>
    <property type="project" value="TreeGrafter"/>
</dbReference>
<evidence type="ECO:0000256" key="1">
    <source>
        <dbReference type="ARBA" id="ARBA00022598"/>
    </source>
</evidence>
<keyword evidence="4 7" id="KW-0658">Purine biosynthesis</keyword>
<feature type="binding site" evidence="7">
    <location>
        <position position="318"/>
    </location>
    <ligand>
        <name>IMP</name>
        <dbReference type="ChEBI" id="CHEBI:58053"/>
        <note>ligand shared between dimeric partners</note>
    </ligand>
</feature>
<dbReference type="AlphaFoldDB" id="A0AA37V2T0"/>
<feature type="binding site" description="in other chain" evidence="7">
    <location>
        <begin position="221"/>
        <end position="224"/>
    </location>
    <ligand>
        <name>IMP</name>
        <dbReference type="ChEBI" id="CHEBI:58053"/>
        <note>ligand shared between dimeric partners</note>
    </ligand>
</feature>
<dbReference type="GO" id="GO:0005525">
    <property type="term" value="F:GTP binding"/>
    <property type="evidence" value="ECO:0007669"/>
    <property type="project" value="UniProtKB-UniRule"/>
</dbReference>
<dbReference type="Gene3D" id="3.40.440.10">
    <property type="entry name" value="Adenylosuccinate Synthetase, subunit A, domain 1"/>
    <property type="match status" value="2"/>
</dbReference>
<comment type="pathway">
    <text evidence="7">Purine metabolism; AMP biosynthesis via de novo pathway; AMP from IMP: step 1/2.</text>
</comment>
<evidence type="ECO:0000256" key="3">
    <source>
        <dbReference type="ARBA" id="ARBA00022741"/>
    </source>
</evidence>
<keyword evidence="3 7" id="KW-0547">Nucleotide-binding</keyword>
<reference evidence="8" key="1">
    <citation type="submission" date="2022-08" db="EMBL/GenBank/DDBJ databases">
        <title>Draft genome sequencing of Roseisolibacter agri AW1220.</title>
        <authorList>
            <person name="Tobiishi Y."/>
            <person name="Tonouchi A."/>
        </authorList>
    </citation>
    <scope>NUCLEOTIDE SEQUENCE</scope>
    <source>
        <strain evidence="8">AW1220</strain>
    </source>
</reference>
<evidence type="ECO:0000313" key="9">
    <source>
        <dbReference type="Proteomes" id="UP001161325"/>
    </source>
</evidence>
<evidence type="ECO:0000256" key="7">
    <source>
        <dbReference type="HAMAP-Rule" id="MF_00011"/>
    </source>
</evidence>
<dbReference type="SMART" id="SM00788">
    <property type="entry name" value="Adenylsucc_synt"/>
    <property type="match status" value="1"/>
</dbReference>
<feature type="active site" description="Proton donor" evidence="7">
    <location>
        <position position="224"/>
    </location>
</feature>
<comment type="subunit">
    <text evidence="7">Homodimer.</text>
</comment>
<dbReference type="InterPro" id="IPR001114">
    <property type="entry name" value="Adenylosuccinate_synthetase"/>
</dbReference>
<comment type="subcellular location">
    <subcellularLocation>
        <location evidence="7">Cytoplasm</location>
    </subcellularLocation>
</comment>
<keyword evidence="9" id="KW-1185">Reference proteome</keyword>
<dbReference type="PANTHER" id="PTHR11846:SF0">
    <property type="entry name" value="ADENYLOSUCCINATE SYNTHETASE"/>
    <property type="match status" value="1"/>
</dbReference>
<evidence type="ECO:0000256" key="4">
    <source>
        <dbReference type="ARBA" id="ARBA00022755"/>
    </source>
</evidence>
<comment type="function">
    <text evidence="7">Plays an important role in the de novo pathway of purine nucleotide biosynthesis. Catalyzes the first committed step in the biosynthesis of AMP from IMP.</text>
</comment>
<dbReference type="Pfam" id="PF00709">
    <property type="entry name" value="Adenylsucc_synt"/>
    <property type="match status" value="2"/>
</dbReference>
<dbReference type="Gene3D" id="3.90.170.10">
    <property type="entry name" value="Adenylosuccinate Synthetase, subunit A, domain 3"/>
    <property type="match status" value="1"/>
</dbReference>
<dbReference type="Pfam" id="PF13238">
    <property type="entry name" value="AAA_18"/>
    <property type="match status" value="1"/>
</dbReference>
<evidence type="ECO:0000256" key="2">
    <source>
        <dbReference type="ARBA" id="ARBA00022723"/>
    </source>
</evidence>
<protein>
    <recommendedName>
        <fullName evidence="7">Adenylosuccinate synthetase</fullName>
        <shortName evidence="7">AMPSase</shortName>
        <shortName evidence="7">AdSS</shortName>
        <ecNumber evidence="7">6.3.4.4</ecNumber>
    </recommendedName>
    <alternativeName>
        <fullName evidence="7">IMP--aspartate ligase</fullName>
    </alternativeName>
</protein>
<dbReference type="RefSeq" id="WP_284352697.1">
    <property type="nucleotide sequence ID" value="NZ_BRXS01000008.1"/>
</dbReference>
<dbReference type="InterPro" id="IPR027417">
    <property type="entry name" value="P-loop_NTPase"/>
</dbReference>